<sequence>MRNSYINPVKCQECDKEIKSIIGDGWGAILIAGFDKDNNSFRNDVNMFAHAISSKVLPSMCVSTVITIDSATQTTKPVSVGIDDAFKTIMIQNVHTLVFLYSGHHDKKHGFKVGTKEFVSMQHINKKIQECTHVKKVIAFVDCCFPEIIGVKEEQRLIQFNSTASTDPAITLRNKGSPFTKLLVQAFTMKASGCKCALPNCECRIDGPFLTIDSLSDYIERHRQNGLLRDMEPEKSLIKINWHNECIAYNYSYKVAFRFDIVLPKPFTSKHTFEVLATTVNDYDALIQTILFPRFADLLREQLNVHQKSMSHADKTADCLCIVYDTGPACCEEVDNIEKLLLAWNSKRLLCCKLRFSLTGNCHKPSGFFLKNGKPVKDCMHEKKEFELTEMESFIKDLRDKRNKCDTDTEEALKDFISNMSSFIHGCKWNKLKHQIIQIRFIDLFDECTSCVVHLLLANPVLNIVEMNGLDRCQEHNKTIKFFCQEHSMLCCTFCLIVHGKCGKLNAIEMVTERELADSDELMASLIKLESDADFIIAESKRQDSDLNKSVSNVNAELDAIQIRILKLFKEAQNNVQSEANAFKSEEINRSQTVCTKVKEDLHTILPICSAINEHGTPQQKYILSKRMEEKHRIIKAQQVTHHLSVSCPRELTSLLEMGKDFIKLKIQTGI</sequence>
<protein>
    <submittedName>
        <fullName evidence="1">Uncharacterized protein</fullName>
    </submittedName>
</protein>
<proteinExistence type="predicted"/>
<reference evidence="1" key="1">
    <citation type="journal article" date="2019" name="bioRxiv">
        <title>The Genome of the Zebra Mussel, Dreissena polymorpha: A Resource for Invasive Species Research.</title>
        <authorList>
            <person name="McCartney M.A."/>
            <person name="Auch B."/>
            <person name="Kono T."/>
            <person name="Mallez S."/>
            <person name="Zhang Y."/>
            <person name="Obille A."/>
            <person name="Becker A."/>
            <person name="Abrahante J.E."/>
            <person name="Garbe J."/>
            <person name="Badalamenti J.P."/>
            <person name="Herman A."/>
            <person name="Mangelson H."/>
            <person name="Liachko I."/>
            <person name="Sullivan S."/>
            <person name="Sone E.D."/>
            <person name="Koren S."/>
            <person name="Silverstein K.A.T."/>
            <person name="Beckman K.B."/>
            <person name="Gohl D.M."/>
        </authorList>
    </citation>
    <scope>NUCLEOTIDE SEQUENCE</scope>
    <source>
        <strain evidence="1">Duluth1</strain>
        <tissue evidence="1">Whole animal</tissue>
    </source>
</reference>
<keyword evidence="2" id="KW-1185">Reference proteome</keyword>
<comment type="caution">
    <text evidence="1">The sequence shown here is derived from an EMBL/GenBank/DDBJ whole genome shotgun (WGS) entry which is preliminary data.</text>
</comment>
<evidence type="ECO:0000313" key="2">
    <source>
        <dbReference type="Proteomes" id="UP000828390"/>
    </source>
</evidence>
<dbReference type="SUPFAM" id="SSF57845">
    <property type="entry name" value="B-box zinc-binding domain"/>
    <property type="match status" value="1"/>
</dbReference>
<name>A0A9D4FW71_DREPO</name>
<accession>A0A9D4FW71</accession>
<gene>
    <name evidence="1" type="ORF">DPMN_132135</name>
</gene>
<reference evidence="1" key="2">
    <citation type="submission" date="2020-11" db="EMBL/GenBank/DDBJ databases">
        <authorList>
            <person name="McCartney M.A."/>
            <person name="Auch B."/>
            <person name="Kono T."/>
            <person name="Mallez S."/>
            <person name="Becker A."/>
            <person name="Gohl D.M."/>
            <person name="Silverstein K.A.T."/>
            <person name="Koren S."/>
            <person name="Bechman K.B."/>
            <person name="Herman A."/>
            <person name="Abrahante J.E."/>
            <person name="Garbe J."/>
        </authorList>
    </citation>
    <scope>NUCLEOTIDE SEQUENCE</scope>
    <source>
        <strain evidence="1">Duluth1</strain>
        <tissue evidence="1">Whole animal</tissue>
    </source>
</reference>
<dbReference type="Proteomes" id="UP000828390">
    <property type="component" value="Unassembled WGS sequence"/>
</dbReference>
<evidence type="ECO:0000313" key="1">
    <source>
        <dbReference type="EMBL" id="KAH3803865.1"/>
    </source>
</evidence>
<organism evidence="1 2">
    <name type="scientific">Dreissena polymorpha</name>
    <name type="common">Zebra mussel</name>
    <name type="synonym">Mytilus polymorpha</name>
    <dbReference type="NCBI Taxonomy" id="45954"/>
    <lineage>
        <taxon>Eukaryota</taxon>
        <taxon>Metazoa</taxon>
        <taxon>Spiralia</taxon>
        <taxon>Lophotrochozoa</taxon>
        <taxon>Mollusca</taxon>
        <taxon>Bivalvia</taxon>
        <taxon>Autobranchia</taxon>
        <taxon>Heteroconchia</taxon>
        <taxon>Euheterodonta</taxon>
        <taxon>Imparidentia</taxon>
        <taxon>Neoheterodontei</taxon>
        <taxon>Myida</taxon>
        <taxon>Dreissenoidea</taxon>
        <taxon>Dreissenidae</taxon>
        <taxon>Dreissena</taxon>
    </lineage>
</organism>
<dbReference type="EMBL" id="JAIWYP010000006">
    <property type="protein sequence ID" value="KAH3803865.1"/>
    <property type="molecule type" value="Genomic_DNA"/>
</dbReference>
<dbReference type="AlphaFoldDB" id="A0A9D4FW71"/>